<dbReference type="Proteomes" id="UP000588068">
    <property type="component" value="Unassembled WGS sequence"/>
</dbReference>
<dbReference type="RefSeq" id="WP_184333040.1">
    <property type="nucleotide sequence ID" value="NZ_JACHHZ010000003.1"/>
</dbReference>
<dbReference type="Pfam" id="PF00583">
    <property type="entry name" value="Acetyltransf_1"/>
    <property type="match status" value="1"/>
</dbReference>
<evidence type="ECO:0000259" key="1">
    <source>
        <dbReference type="PROSITE" id="PS51186"/>
    </source>
</evidence>
<dbReference type="AlphaFoldDB" id="A0A841HMI5"/>
<organism evidence="2 3">
    <name type="scientific">Povalibacter uvarum</name>
    <dbReference type="NCBI Taxonomy" id="732238"/>
    <lineage>
        <taxon>Bacteria</taxon>
        <taxon>Pseudomonadati</taxon>
        <taxon>Pseudomonadota</taxon>
        <taxon>Gammaproteobacteria</taxon>
        <taxon>Steroidobacterales</taxon>
        <taxon>Steroidobacteraceae</taxon>
        <taxon>Povalibacter</taxon>
    </lineage>
</organism>
<gene>
    <name evidence="2" type="ORF">HNQ60_002967</name>
</gene>
<dbReference type="Gene3D" id="3.40.630.30">
    <property type="match status" value="1"/>
</dbReference>
<keyword evidence="3" id="KW-1185">Reference proteome</keyword>
<comment type="caution">
    <text evidence="2">The sequence shown here is derived from an EMBL/GenBank/DDBJ whole genome shotgun (WGS) entry which is preliminary data.</text>
</comment>
<protein>
    <submittedName>
        <fullName evidence="2">Putative acetyltransferase</fullName>
    </submittedName>
</protein>
<dbReference type="GO" id="GO:0016747">
    <property type="term" value="F:acyltransferase activity, transferring groups other than amino-acyl groups"/>
    <property type="evidence" value="ECO:0007669"/>
    <property type="project" value="InterPro"/>
</dbReference>
<keyword evidence="2" id="KW-0808">Transferase</keyword>
<evidence type="ECO:0000313" key="3">
    <source>
        <dbReference type="Proteomes" id="UP000588068"/>
    </source>
</evidence>
<dbReference type="InterPro" id="IPR016181">
    <property type="entry name" value="Acyl_CoA_acyltransferase"/>
</dbReference>
<sequence>MPVTIRDAQNNTTDRTWIQRQYPEYLDDLSQLSMNTGVFPAGGEYGEREQELLARWFADDSSHPLILQKNDKPIGFALVSRPPRNQRDTIDYRMAEFFIVPAQRRTGAGRDAAALIFSRFAGAWEITEFLYNKPAVAFWRSVVGQFTGGRFKEQTVHGEVRQTFTTKHASARR</sequence>
<feature type="domain" description="N-acetyltransferase" evidence="1">
    <location>
        <begin position="3"/>
        <end position="167"/>
    </location>
</feature>
<dbReference type="SUPFAM" id="SSF55729">
    <property type="entry name" value="Acyl-CoA N-acyltransferases (Nat)"/>
    <property type="match status" value="1"/>
</dbReference>
<dbReference type="EMBL" id="JACHHZ010000003">
    <property type="protein sequence ID" value="MBB6094086.1"/>
    <property type="molecule type" value="Genomic_DNA"/>
</dbReference>
<reference evidence="2 3" key="1">
    <citation type="submission" date="2020-08" db="EMBL/GenBank/DDBJ databases">
        <title>Genomic Encyclopedia of Type Strains, Phase IV (KMG-IV): sequencing the most valuable type-strain genomes for metagenomic binning, comparative biology and taxonomic classification.</title>
        <authorList>
            <person name="Goeker M."/>
        </authorList>
    </citation>
    <scope>NUCLEOTIDE SEQUENCE [LARGE SCALE GENOMIC DNA]</scope>
    <source>
        <strain evidence="2 3">DSM 26723</strain>
    </source>
</reference>
<proteinExistence type="predicted"/>
<name>A0A841HMI5_9GAMM</name>
<accession>A0A841HMI5</accession>
<dbReference type="PROSITE" id="PS51186">
    <property type="entry name" value="GNAT"/>
    <property type="match status" value="1"/>
</dbReference>
<dbReference type="InterPro" id="IPR000182">
    <property type="entry name" value="GNAT_dom"/>
</dbReference>
<evidence type="ECO:0000313" key="2">
    <source>
        <dbReference type="EMBL" id="MBB6094086.1"/>
    </source>
</evidence>